<evidence type="ECO:0000256" key="1">
    <source>
        <dbReference type="SAM" id="MobiDB-lite"/>
    </source>
</evidence>
<dbReference type="EMBL" id="JBBJBU010000001">
    <property type="protein sequence ID" value="KAK7208588.1"/>
    <property type="molecule type" value="Genomic_DNA"/>
</dbReference>
<dbReference type="RefSeq" id="XP_064771621.1">
    <property type="nucleotide sequence ID" value="XM_064911938.1"/>
</dbReference>
<dbReference type="SUPFAM" id="SSF63829">
    <property type="entry name" value="Calcium-dependent phosphotriesterase"/>
    <property type="match status" value="1"/>
</dbReference>
<organism evidence="3 4">
    <name type="scientific">Myxozyma melibiosi</name>
    <dbReference type="NCBI Taxonomy" id="54550"/>
    <lineage>
        <taxon>Eukaryota</taxon>
        <taxon>Fungi</taxon>
        <taxon>Dikarya</taxon>
        <taxon>Ascomycota</taxon>
        <taxon>Saccharomycotina</taxon>
        <taxon>Lipomycetes</taxon>
        <taxon>Lipomycetales</taxon>
        <taxon>Lipomycetaceae</taxon>
        <taxon>Myxozyma</taxon>
    </lineage>
</organism>
<protein>
    <recommendedName>
        <fullName evidence="2">SMP-30/Gluconolactonase/LRE-like region domain-containing protein</fullName>
    </recommendedName>
</protein>
<feature type="region of interest" description="Disordered" evidence="1">
    <location>
        <begin position="17"/>
        <end position="41"/>
    </location>
</feature>
<dbReference type="InterPro" id="IPR013658">
    <property type="entry name" value="SGL"/>
</dbReference>
<accession>A0ABR1FFX4</accession>
<keyword evidence="4" id="KW-1185">Reference proteome</keyword>
<reference evidence="3 4" key="1">
    <citation type="submission" date="2024-03" db="EMBL/GenBank/DDBJ databases">
        <title>Genome-scale model development and genomic sequencing of the oleaginous clade Lipomyces.</title>
        <authorList>
            <consortium name="Lawrence Berkeley National Laboratory"/>
            <person name="Czajka J.J."/>
            <person name="Han Y."/>
            <person name="Kim J."/>
            <person name="Mondo S.J."/>
            <person name="Hofstad B.A."/>
            <person name="Robles A."/>
            <person name="Haridas S."/>
            <person name="Riley R."/>
            <person name="LaButti K."/>
            <person name="Pangilinan J."/>
            <person name="Andreopoulos W."/>
            <person name="Lipzen A."/>
            <person name="Yan J."/>
            <person name="Wang M."/>
            <person name="Ng V."/>
            <person name="Grigoriev I.V."/>
            <person name="Spatafora J.W."/>
            <person name="Magnuson J.K."/>
            <person name="Baker S.E."/>
            <person name="Pomraning K.R."/>
        </authorList>
    </citation>
    <scope>NUCLEOTIDE SEQUENCE [LARGE SCALE GENOMIC DNA]</scope>
    <source>
        <strain evidence="3 4">Phaff 52-87</strain>
    </source>
</reference>
<evidence type="ECO:0000259" key="2">
    <source>
        <dbReference type="Pfam" id="PF08450"/>
    </source>
</evidence>
<sequence length="391" mass="42181">MDLIQRISPALLSVLPTTPRRSAEPPAFSPSATIASTSSPLDLRTSPHNLCLRPFAVFDDDFLALLGPSPSLRVVAQDSSFRFAHEAGIWIPSSRECFFTSNQFYPDPSANPTHKSIQISKIKAPDTPGGTYSWEKISPSPDIPTANGGINYNDGALFCSQGYGDALSGALVYMDVHPPYASQVLLNHFHGRPLNCPNDVVVLPLDGTIWFTDPDYAIIQNLRTVQNLPTQVYCFNPATGNLRVVADGFKRPNGISFAPDFKTCYISDTNASNGLGGKISDVPGTIYAFDVVLSPASTKPNRPYILLNKRVFAFADSAAPDGIKTDTEGNVYSGCSDGIQVWNSDGILIGKILIPGGIANFCFTDPGVILAFNENRIVEVRLNATGSIVKY</sequence>
<dbReference type="PANTHER" id="PTHR47064">
    <property type="entry name" value="PUTATIVE (AFU_ORTHOLOGUE AFUA_1G08990)-RELATED"/>
    <property type="match status" value="1"/>
</dbReference>
<evidence type="ECO:0000313" key="4">
    <source>
        <dbReference type="Proteomes" id="UP001498771"/>
    </source>
</evidence>
<dbReference type="Gene3D" id="2.120.10.30">
    <property type="entry name" value="TolB, C-terminal domain"/>
    <property type="match status" value="1"/>
</dbReference>
<feature type="domain" description="SMP-30/Gluconolactonase/LRE-like region" evidence="2">
    <location>
        <begin position="183"/>
        <end position="365"/>
    </location>
</feature>
<dbReference type="GeneID" id="90037450"/>
<name>A0ABR1FFX4_9ASCO</name>
<feature type="compositionally biased region" description="Low complexity" evidence="1">
    <location>
        <begin position="25"/>
        <end position="40"/>
    </location>
</feature>
<dbReference type="InterPro" id="IPR011042">
    <property type="entry name" value="6-blade_b-propeller_TolB-like"/>
</dbReference>
<dbReference type="Pfam" id="PF08450">
    <property type="entry name" value="SGL"/>
    <property type="match status" value="1"/>
</dbReference>
<gene>
    <name evidence="3" type="ORF">BZA70DRAFT_274133</name>
</gene>
<dbReference type="InterPro" id="IPR052988">
    <property type="entry name" value="Oryzine_lactonohydrolase"/>
</dbReference>
<dbReference type="Proteomes" id="UP001498771">
    <property type="component" value="Unassembled WGS sequence"/>
</dbReference>
<evidence type="ECO:0000313" key="3">
    <source>
        <dbReference type="EMBL" id="KAK7208588.1"/>
    </source>
</evidence>
<dbReference type="PANTHER" id="PTHR47064:SF2">
    <property type="entry name" value="SMP-30_GLUCONOLACTONASE_LRE-LIKE REGION DOMAIN-CONTAINING PROTEIN-RELATED"/>
    <property type="match status" value="1"/>
</dbReference>
<proteinExistence type="predicted"/>
<comment type="caution">
    <text evidence="3">The sequence shown here is derived from an EMBL/GenBank/DDBJ whole genome shotgun (WGS) entry which is preliminary data.</text>
</comment>